<evidence type="ECO:0000313" key="2">
    <source>
        <dbReference type="Proteomes" id="UP000318709"/>
    </source>
</evidence>
<dbReference type="AlphaFoldDB" id="A0A4Y6U6Q1"/>
<protein>
    <submittedName>
        <fullName evidence="1">Uncharacterized protein</fullName>
    </submittedName>
</protein>
<dbReference type="KEGG" id="swf:E3E12_01225"/>
<reference evidence="1 2" key="1">
    <citation type="submission" date="2019-03" db="EMBL/GenBank/DDBJ databases">
        <title>The complete genome sequence of Swingsia_sp. F3b2 LMG30590(T).</title>
        <authorList>
            <person name="Chua K.-O."/>
            <person name="Chan K.-G."/>
            <person name="See-Too W.-S."/>
        </authorList>
    </citation>
    <scope>NUCLEOTIDE SEQUENCE [LARGE SCALE GENOMIC DNA]</scope>
    <source>
        <strain evidence="1 2">F3b2</strain>
    </source>
</reference>
<dbReference type="EMBL" id="CP038231">
    <property type="protein sequence ID" value="QDH13042.1"/>
    <property type="molecule type" value="Genomic_DNA"/>
</dbReference>
<proteinExistence type="predicted"/>
<accession>A0A4Y6U6Q1</accession>
<evidence type="ECO:0000313" key="1">
    <source>
        <dbReference type="EMBL" id="QDH13042.1"/>
    </source>
</evidence>
<organism evidence="1 2">
    <name type="scientific">Formicincola oecophyllae</name>
    <dbReference type="NCBI Taxonomy" id="2558361"/>
    <lineage>
        <taxon>Bacteria</taxon>
        <taxon>Pseudomonadati</taxon>
        <taxon>Pseudomonadota</taxon>
        <taxon>Alphaproteobacteria</taxon>
        <taxon>Acetobacterales</taxon>
        <taxon>Acetobacteraceae</taxon>
        <taxon>Formicincola</taxon>
    </lineage>
</organism>
<gene>
    <name evidence="1" type="ORF">E3E12_01225</name>
</gene>
<name>A0A4Y6U6Q1_9PROT</name>
<dbReference type="RefSeq" id="WP_141442686.1">
    <property type="nucleotide sequence ID" value="NZ_CP038231.1"/>
</dbReference>
<dbReference type="Proteomes" id="UP000318709">
    <property type="component" value="Chromosome"/>
</dbReference>
<dbReference type="OrthoDB" id="9885399at2"/>
<sequence>MNNPATGTTTMPHRQMSNEDYRKYFKLRTDRGDVFSVRAVDAKQDNKHAREEGFEVICKELPNDNVLVKTPHEAVAISWANMANEVLHMMEKDGVREDKIPVSHFEMMAKAHEIHGLDANIGQHVAPKVIEQVAHFYKKLQEAGKR</sequence>
<keyword evidence="2" id="KW-1185">Reference proteome</keyword>